<feature type="binding site" evidence="11">
    <location>
        <position position="362"/>
    </location>
    <ligand>
        <name>substrate</name>
    </ligand>
</feature>
<name>A0AAN7T828_9EURO</name>
<dbReference type="InterPro" id="IPR036462">
    <property type="entry name" value="Fumarylacetoacetase_N_sf"/>
</dbReference>
<dbReference type="EMBL" id="JAVRRJ010000001">
    <property type="protein sequence ID" value="KAK5091465.1"/>
    <property type="molecule type" value="Genomic_DNA"/>
</dbReference>
<evidence type="ECO:0000256" key="11">
    <source>
        <dbReference type="PIRSR" id="PIRSR605959-2"/>
    </source>
</evidence>
<dbReference type="InterPro" id="IPR036663">
    <property type="entry name" value="Fumarylacetoacetase_C_sf"/>
</dbReference>
<dbReference type="GO" id="GO:0006559">
    <property type="term" value="P:L-phenylalanine catabolic process"/>
    <property type="evidence" value="ECO:0007669"/>
    <property type="project" value="UniProtKB-UniRule"/>
</dbReference>
<keyword evidence="8 13" id="KW-0828">Tyrosine catabolism</keyword>
<dbReference type="PANTHER" id="PTHR43069">
    <property type="entry name" value="FUMARYLACETOACETASE"/>
    <property type="match status" value="1"/>
</dbReference>
<evidence type="ECO:0000256" key="6">
    <source>
        <dbReference type="ARBA" id="ARBA00022837"/>
    </source>
</evidence>
<feature type="binding site" evidence="12">
    <location>
        <position position="245"/>
    </location>
    <ligand>
        <name>Ca(2+)</name>
        <dbReference type="ChEBI" id="CHEBI:29108"/>
    </ligand>
</feature>
<evidence type="ECO:0000313" key="16">
    <source>
        <dbReference type="EMBL" id="KAK5091465.1"/>
    </source>
</evidence>
<dbReference type="Pfam" id="PF01557">
    <property type="entry name" value="FAA_hydrolase"/>
    <property type="match status" value="1"/>
</dbReference>
<keyword evidence="4 12" id="KW-0479">Metal-binding</keyword>
<dbReference type="SUPFAM" id="SSF56529">
    <property type="entry name" value="FAH"/>
    <property type="match status" value="1"/>
</dbReference>
<evidence type="ECO:0000256" key="8">
    <source>
        <dbReference type="ARBA" id="ARBA00022878"/>
    </source>
</evidence>
<dbReference type="GO" id="GO:0006572">
    <property type="term" value="P:L-tyrosine catabolic process"/>
    <property type="evidence" value="ECO:0007669"/>
    <property type="project" value="UniProtKB-UniRule"/>
</dbReference>
<evidence type="ECO:0000256" key="13">
    <source>
        <dbReference type="RuleBase" id="RU366008"/>
    </source>
</evidence>
<feature type="binding site" evidence="11">
    <location>
        <position position="151"/>
    </location>
    <ligand>
        <name>substrate</name>
    </ligand>
</feature>
<comment type="pathway">
    <text evidence="1 13">Amino-acid degradation; L-phenylalanine degradation; acetoacetate and fumarate from L-phenylalanine: step 6/6.</text>
</comment>
<dbReference type="EC" id="3.7.1.2" evidence="3 13"/>
<feature type="binding site" evidence="12">
    <location>
        <position position="213"/>
    </location>
    <ligand>
        <name>Ca(2+)</name>
        <dbReference type="ChEBI" id="CHEBI:29108"/>
    </ligand>
</feature>
<keyword evidence="7 12" id="KW-0460">Magnesium</keyword>
<feature type="binding site" evidence="12">
    <location>
        <position position="245"/>
    </location>
    <ligand>
        <name>Mg(2+)</name>
        <dbReference type="ChEBI" id="CHEBI:18420"/>
    </ligand>
</feature>
<evidence type="ECO:0000256" key="7">
    <source>
        <dbReference type="ARBA" id="ARBA00022842"/>
    </source>
</evidence>
<accession>A0AAN7T828</accession>
<evidence type="ECO:0000256" key="5">
    <source>
        <dbReference type="ARBA" id="ARBA00022801"/>
    </source>
</evidence>
<keyword evidence="6 12" id="KW-0106">Calcium</keyword>
<feature type="binding site" evidence="12">
    <location>
        <position position="135"/>
    </location>
    <ligand>
        <name>Ca(2+)</name>
        <dbReference type="ChEBI" id="CHEBI:29108"/>
    </ligand>
</feature>
<comment type="cofactor">
    <cofactor evidence="13">
        <name>Mg(2+)</name>
        <dbReference type="ChEBI" id="CHEBI:18420"/>
    </cofactor>
    <cofactor evidence="13">
        <name>Ca(2+)</name>
        <dbReference type="ChEBI" id="CHEBI:29108"/>
    </cofactor>
</comment>
<dbReference type="InterPro" id="IPR005959">
    <property type="entry name" value="Fumarylacetoacetase"/>
</dbReference>
<feature type="binding site" evidence="11">
    <location>
        <position position="252"/>
    </location>
    <ligand>
        <name>substrate</name>
    </ligand>
</feature>
<feature type="active site" description="Proton acceptor" evidence="10">
    <location>
        <position position="142"/>
    </location>
</feature>
<keyword evidence="5 13" id="KW-0378">Hydrolase</keyword>
<evidence type="ECO:0000256" key="3">
    <source>
        <dbReference type="ARBA" id="ARBA00012094"/>
    </source>
</evidence>
<feature type="domain" description="Fumarylacetoacetase-like C-terminal" evidence="14">
    <location>
        <begin position="137"/>
        <end position="423"/>
    </location>
</feature>
<evidence type="ECO:0000256" key="2">
    <source>
        <dbReference type="ARBA" id="ARBA00010211"/>
    </source>
</evidence>
<evidence type="ECO:0000313" key="17">
    <source>
        <dbReference type="Proteomes" id="UP001309876"/>
    </source>
</evidence>
<dbReference type="AlphaFoldDB" id="A0AAN7T828"/>
<dbReference type="NCBIfam" id="TIGR01266">
    <property type="entry name" value="fum_ac_acetase"/>
    <property type="match status" value="1"/>
</dbReference>
<evidence type="ECO:0000259" key="14">
    <source>
        <dbReference type="Pfam" id="PF01557"/>
    </source>
</evidence>
<proteinExistence type="inferred from homology"/>
<dbReference type="Gene3D" id="2.30.30.230">
    <property type="entry name" value="Fumarylacetoacetase, N-terminal domain"/>
    <property type="match status" value="1"/>
</dbReference>
<feature type="binding site" evidence="11">
    <location>
        <position position="256"/>
    </location>
    <ligand>
        <name>substrate</name>
    </ligand>
</feature>
<keyword evidence="17" id="KW-1185">Reference proteome</keyword>
<feature type="binding site" evidence="11">
    <location>
        <position position="137"/>
    </location>
    <ligand>
        <name>substrate</name>
    </ligand>
</feature>
<dbReference type="GO" id="GO:0046872">
    <property type="term" value="F:metal ion binding"/>
    <property type="evidence" value="ECO:0007669"/>
    <property type="project" value="UniProtKB-UniRule"/>
</dbReference>
<feature type="binding site" evidence="12">
    <location>
        <position position="265"/>
    </location>
    <ligand>
        <name>Mg(2+)</name>
        <dbReference type="ChEBI" id="CHEBI:18420"/>
    </ligand>
</feature>
<protein>
    <recommendedName>
        <fullName evidence="3 13">Fumarylacetoacetase</fullName>
        <ecNumber evidence="3 13">3.7.1.2</ecNumber>
    </recommendedName>
    <alternativeName>
        <fullName evidence="13">Fumarylacetoacetate hydrolase</fullName>
    </alternativeName>
</protein>
<evidence type="ECO:0000256" key="9">
    <source>
        <dbReference type="ARBA" id="ARBA00023232"/>
    </source>
</evidence>
<evidence type="ECO:0000256" key="4">
    <source>
        <dbReference type="ARBA" id="ARBA00022723"/>
    </source>
</evidence>
<feature type="domain" description="Fumarylacetoacetase N-terminal" evidence="15">
    <location>
        <begin position="18"/>
        <end position="127"/>
    </location>
</feature>
<dbReference type="SUPFAM" id="SSF63433">
    <property type="entry name" value="Fumarylacetoacetate hydrolase, FAH, N-terminal domain"/>
    <property type="match status" value="1"/>
</dbReference>
<dbReference type="FunFam" id="3.90.850.10:FF:000009">
    <property type="entry name" value="Fumarylacetoacetase"/>
    <property type="match status" value="1"/>
</dbReference>
<evidence type="ECO:0000256" key="1">
    <source>
        <dbReference type="ARBA" id="ARBA00004782"/>
    </source>
</evidence>
<feature type="binding site" evidence="12">
    <location>
        <position position="211"/>
    </location>
    <ligand>
        <name>Ca(2+)</name>
        <dbReference type="ChEBI" id="CHEBI:29108"/>
    </ligand>
</feature>
<evidence type="ECO:0000256" key="12">
    <source>
        <dbReference type="PIRSR" id="PIRSR605959-3"/>
    </source>
</evidence>
<sequence length="433" mass="47686">MGLKSWFPIPKSSGFSLANIPFGIISTSGNATQRAAVAIGEHCLDLGRLAVRDGFSECETKEQWQTVFSQPTLNSFAALGRPVHRSVRKYIQDLLREDTPFPQILKDNQELQDSCIFRQDEVTMHLPMQIGDYTDFYAGKNHAYTMGCILRDPKNALQPNYMHLPVAYHSRASSVVVSGTPIVRPNGQILENPAAEVKKPVFKPTQRLDIELELGAFICKPNQMGQPVPIAEAEENIFGLVLLNDWSARDIQAWEYVPLGPFNAKNFASTISPWVCLIDALEPFRTEGIKNENELLPYLQEKNTKNVFDIRLQVELTPKGGKPSVISNSNGKYLVYSFPQMLAHHTIGGCPMNVGDLIGSGTISGTDPGTQGAMVEITKGGKETIQLEGGEERKFLQDGDTMIIRGVCGNEEDGLVGFGDCTATILPAPKLYQ</sequence>
<dbReference type="PANTHER" id="PTHR43069:SF2">
    <property type="entry name" value="FUMARYLACETOACETASE"/>
    <property type="match status" value="1"/>
</dbReference>
<comment type="similarity">
    <text evidence="2 13">Belongs to the FAH family.</text>
</comment>
<evidence type="ECO:0000256" key="10">
    <source>
        <dbReference type="PIRSR" id="PIRSR605959-1"/>
    </source>
</evidence>
<dbReference type="Proteomes" id="UP001309876">
    <property type="component" value="Unassembled WGS sequence"/>
</dbReference>
<dbReference type="GO" id="GO:0004334">
    <property type="term" value="F:fumarylacetoacetase activity"/>
    <property type="evidence" value="ECO:0007669"/>
    <property type="project" value="UniProtKB-UniRule"/>
</dbReference>
<keyword evidence="9 13" id="KW-0585">Phenylalanine catabolism</keyword>
<evidence type="ECO:0000259" key="15">
    <source>
        <dbReference type="Pfam" id="PF09298"/>
    </source>
</evidence>
<dbReference type="InterPro" id="IPR015377">
    <property type="entry name" value="Fumarylacetoacetase_N"/>
</dbReference>
<dbReference type="Pfam" id="PF09298">
    <property type="entry name" value="FAA_hydrolase_N"/>
    <property type="match status" value="1"/>
</dbReference>
<comment type="catalytic activity">
    <reaction evidence="13">
        <text>4-fumarylacetoacetate + H2O = acetoacetate + fumarate + H(+)</text>
        <dbReference type="Rhea" id="RHEA:10244"/>
        <dbReference type="ChEBI" id="CHEBI:13705"/>
        <dbReference type="ChEBI" id="CHEBI:15377"/>
        <dbReference type="ChEBI" id="CHEBI:15378"/>
        <dbReference type="ChEBI" id="CHEBI:18034"/>
        <dbReference type="ChEBI" id="CHEBI:29806"/>
        <dbReference type="EC" id="3.7.1.2"/>
    </reaction>
</comment>
<feature type="binding site" evidence="12">
    <location>
        <position position="269"/>
    </location>
    <ligand>
        <name>Mg(2+)</name>
        <dbReference type="ChEBI" id="CHEBI:18420"/>
    </ligand>
</feature>
<reference evidence="16 17" key="1">
    <citation type="submission" date="2023-08" db="EMBL/GenBank/DDBJ databases">
        <title>Black Yeasts Isolated from many extreme environments.</title>
        <authorList>
            <person name="Coleine C."/>
            <person name="Stajich J.E."/>
            <person name="Selbmann L."/>
        </authorList>
    </citation>
    <scope>NUCLEOTIDE SEQUENCE [LARGE SCALE GENOMIC DNA]</scope>
    <source>
        <strain evidence="16 17">CCFEE 5910</strain>
    </source>
</reference>
<comment type="caution">
    <text evidence="16">The sequence shown here is derived from an EMBL/GenBank/DDBJ whole genome shotgun (WGS) entry which is preliminary data.</text>
</comment>
<dbReference type="InterPro" id="IPR011234">
    <property type="entry name" value="Fumarylacetoacetase-like_C"/>
</dbReference>
<dbReference type="Gene3D" id="3.90.850.10">
    <property type="entry name" value="Fumarylacetoacetase-like, C-terminal domain"/>
    <property type="match status" value="1"/>
</dbReference>
<organism evidence="16 17">
    <name type="scientific">Lithohypha guttulata</name>
    <dbReference type="NCBI Taxonomy" id="1690604"/>
    <lineage>
        <taxon>Eukaryota</taxon>
        <taxon>Fungi</taxon>
        <taxon>Dikarya</taxon>
        <taxon>Ascomycota</taxon>
        <taxon>Pezizomycotina</taxon>
        <taxon>Eurotiomycetes</taxon>
        <taxon>Chaetothyriomycetidae</taxon>
        <taxon>Chaetothyriales</taxon>
        <taxon>Trichomeriaceae</taxon>
        <taxon>Lithohypha</taxon>
    </lineage>
</organism>
<gene>
    <name evidence="16" type="ORF">LTR05_001648</name>
</gene>
<dbReference type="GO" id="GO:1902000">
    <property type="term" value="P:homogentisate catabolic process"/>
    <property type="evidence" value="ECO:0007669"/>
    <property type="project" value="TreeGrafter"/>
</dbReference>